<accession>A0A7J6I248</accession>
<feature type="region of interest" description="Disordered" evidence="6">
    <location>
        <begin position="1"/>
        <end position="31"/>
    </location>
</feature>
<comment type="subcellular location">
    <subcellularLocation>
        <location evidence="1">Secreted</location>
    </subcellularLocation>
</comment>
<feature type="compositionally biased region" description="Gly residues" evidence="6">
    <location>
        <begin position="10"/>
        <end position="27"/>
    </location>
</feature>
<dbReference type="EMBL" id="JAATIP010000047">
    <property type="protein sequence ID" value="KAF4384662.1"/>
    <property type="molecule type" value="Genomic_DNA"/>
</dbReference>
<feature type="disulfide bond" evidence="5">
    <location>
        <begin position="172"/>
        <end position="233"/>
    </location>
</feature>
<feature type="disulfide bond" evidence="5">
    <location>
        <begin position="93"/>
        <end position="103"/>
    </location>
</feature>
<feature type="disulfide bond" evidence="5">
    <location>
        <begin position="210"/>
        <end position="220"/>
    </location>
</feature>
<evidence type="ECO:0000313" key="8">
    <source>
        <dbReference type="EMBL" id="KAF4401101.1"/>
    </source>
</evidence>
<feature type="disulfide bond" evidence="5">
    <location>
        <begin position="108"/>
        <end position="115"/>
    </location>
</feature>
<feature type="disulfide bond" evidence="5">
    <location>
        <begin position="45"/>
        <end position="261"/>
    </location>
</feature>
<dbReference type="PROSITE" id="PS51367">
    <property type="entry name" value="THAUMATIN_2"/>
    <property type="match status" value="1"/>
</dbReference>
<proteinExistence type="inferred from homology"/>
<gene>
    <name evidence="7" type="ORF">F8388_003969</name>
    <name evidence="8" type="ORF">G4B88_013942</name>
</gene>
<dbReference type="Pfam" id="PF00314">
    <property type="entry name" value="Thaumatin"/>
    <property type="match status" value="1"/>
</dbReference>
<name>A0A7J6I248_CANSA</name>
<evidence type="ECO:0000313" key="7">
    <source>
        <dbReference type="EMBL" id="KAF4384662.1"/>
    </source>
</evidence>
<feature type="disulfide bond" evidence="5">
    <location>
        <begin position="167"/>
        <end position="250"/>
    </location>
</feature>
<evidence type="ECO:0000256" key="3">
    <source>
        <dbReference type="ARBA" id="ARBA00022525"/>
    </source>
</evidence>
<dbReference type="PANTHER" id="PTHR31048">
    <property type="entry name" value="OS03G0233200 PROTEIN"/>
    <property type="match status" value="1"/>
</dbReference>
<dbReference type="Proteomes" id="UP000525078">
    <property type="component" value="Unassembled WGS sequence"/>
</dbReference>
<dbReference type="Gene3D" id="2.60.110.10">
    <property type="entry name" value="Thaumatin"/>
    <property type="match status" value="1"/>
</dbReference>
<dbReference type="SMART" id="SM00205">
    <property type="entry name" value="THN"/>
    <property type="match status" value="1"/>
</dbReference>
<dbReference type="InterPro" id="IPR001938">
    <property type="entry name" value="Thaumatin"/>
</dbReference>
<evidence type="ECO:0000313" key="9">
    <source>
        <dbReference type="Proteomes" id="UP000525078"/>
    </source>
</evidence>
<comment type="similarity">
    <text evidence="2">Belongs to the thaumatin family.</text>
</comment>
<evidence type="ECO:0000256" key="5">
    <source>
        <dbReference type="PIRSR" id="PIRSR002703-1"/>
    </source>
</evidence>
<feature type="disulfide bond" evidence="5">
    <location>
        <begin position="200"/>
        <end position="209"/>
    </location>
</feature>
<dbReference type="FunFam" id="2.60.110.10:FF:000002">
    <property type="entry name" value="Thaumatin-like protein 1a"/>
    <property type="match status" value="1"/>
</dbReference>
<reference evidence="9 10" key="1">
    <citation type="journal article" date="2020" name="bioRxiv">
        <title>Sequence and annotation of 42 cannabis genomes reveals extensive copy number variation in cannabinoid synthesis and pathogen resistance genes.</title>
        <authorList>
            <person name="Mckernan K.J."/>
            <person name="Helbert Y."/>
            <person name="Kane L.T."/>
            <person name="Ebling H."/>
            <person name="Zhang L."/>
            <person name="Liu B."/>
            <person name="Eaton Z."/>
            <person name="Mclaughlin S."/>
            <person name="Kingan S."/>
            <person name="Baybayan P."/>
            <person name="Concepcion G."/>
            <person name="Jordan M."/>
            <person name="Riva A."/>
            <person name="Barbazuk W."/>
            <person name="Harkins T."/>
        </authorList>
    </citation>
    <scope>NUCLEOTIDE SEQUENCE [LARGE SCALE GENOMIC DNA]</scope>
    <source>
        <strain evidence="9 10">cv. Jamaican Lion 4</strain>
        <strain evidence="8">Father</strain>
        <strain evidence="7">Mother</strain>
        <tissue evidence="8">Leaf</tissue>
    </source>
</reference>
<dbReference type="Proteomes" id="UP000583929">
    <property type="component" value="Unassembled WGS sequence"/>
</dbReference>
<keyword evidence="3" id="KW-0964">Secreted</keyword>
<evidence type="ECO:0000256" key="1">
    <source>
        <dbReference type="ARBA" id="ARBA00004613"/>
    </source>
</evidence>
<evidence type="ECO:0000256" key="6">
    <source>
        <dbReference type="SAM" id="MobiDB-lite"/>
    </source>
</evidence>
<keyword evidence="4 5" id="KW-1015">Disulfide bond</keyword>
<dbReference type="EMBL" id="JAATIQ010000013">
    <property type="protein sequence ID" value="KAF4401101.1"/>
    <property type="molecule type" value="Genomic_DNA"/>
</dbReference>
<dbReference type="GO" id="GO:0005576">
    <property type="term" value="C:extracellular region"/>
    <property type="evidence" value="ECO:0007669"/>
    <property type="project" value="UniProtKB-SubCell"/>
</dbReference>
<evidence type="ECO:0008006" key="11">
    <source>
        <dbReference type="Google" id="ProtNLM"/>
    </source>
</evidence>
<evidence type="ECO:0000256" key="4">
    <source>
        <dbReference type="ARBA" id="ARBA00023157"/>
    </source>
</evidence>
<dbReference type="GO" id="GO:0006952">
    <property type="term" value="P:defense response"/>
    <property type="evidence" value="ECO:0007669"/>
    <property type="project" value="UniProtKB-ARBA"/>
</dbReference>
<dbReference type="PRINTS" id="PR00347">
    <property type="entry name" value="THAUMATIN"/>
</dbReference>
<organism evidence="8 10">
    <name type="scientific">Cannabis sativa</name>
    <name type="common">Hemp</name>
    <name type="synonym">Marijuana</name>
    <dbReference type="NCBI Taxonomy" id="3483"/>
    <lineage>
        <taxon>Eukaryota</taxon>
        <taxon>Viridiplantae</taxon>
        <taxon>Streptophyta</taxon>
        <taxon>Embryophyta</taxon>
        <taxon>Tracheophyta</taxon>
        <taxon>Spermatophyta</taxon>
        <taxon>Magnoliopsida</taxon>
        <taxon>eudicotyledons</taxon>
        <taxon>Gunneridae</taxon>
        <taxon>Pentapetalae</taxon>
        <taxon>rosids</taxon>
        <taxon>fabids</taxon>
        <taxon>Rosales</taxon>
        <taxon>Cannabaceae</taxon>
        <taxon>Cannabis</taxon>
    </lineage>
</organism>
<evidence type="ECO:0000313" key="10">
    <source>
        <dbReference type="Proteomes" id="UP000583929"/>
    </source>
</evidence>
<dbReference type="InterPro" id="IPR037176">
    <property type="entry name" value="Osmotin/thaumatin-like_sf"/>
</dbReference>
<dbReference type="SUPFAM" id="SSF49870">
    <property type="entry name" value="Osmotin, thaumatin-like protein"/>
    <property type="match status" value="1"/>
</dbReference>
<keyword evidence="10" id="KW-1185">Reference proteome</keyword>
<protein>
    <recommendedName>
        <fullName evidence="11">Thaumatin-like protein</fullName>
    </recommendedName>
</protein>
<sequence>MNMGPESGSRFGGRLGPRAGLGSGLRGRSGPRADSARLFTFKNSCPFTVWPGTVTGAGSPQIPSTGFELAPSASLSLNIPAPWSGRFWGRSHCSMDHNGKFSCATGECGSGEIGCKGAGGIPPATLVEFTLAPNNGRDFYDISLVDGFNLPVSVKPEGGGSGSNDGCNTTSCSASINDVCPKELAVKSGSGAVVACKSACLVFDQSQYCCRDEFNSPNTCQPSQYSRLFKQHCPQAYSYAYDDKTSTFTCTGGANYVITFCP</sequence>
<evidence type="ECO:0000256" key="2">
    <source>
        <dbReference type="ARBA" id="ARBA00010607"/>
    </source>
</evidence>
<dbReference type="PIRSF" id="PIRSF002703">
    <property type="entry name" value="Thaumatin"/>
    <property type="match status" value="1"/>
</dbReference>
<feature type="disulfide bond" evidence="5">
    <location>
        <begin position="180"/>
        <end position="196"/>
    </location>
</feature>
<dbReference type="CDD" id="cd09218">
    <property type="entry name" value="TLP-PA"/>
    <property type="match status" value="1"/>
</dbReference>
<comment type="caution">
    <text evidence="8">The sequence shown here is derived from an EMBL/GenBank/DDBJ whole genome shotgun (WGS) entry which is preliminary data.</text>
</comment>
<dbReference type="AlphaFoldDB" id="A0A7J6I248"/>